<accession>G5SEN4</accession>
<evidence type="ECO:0000313" key="2">
    <source>
        <dbReference type="EMBL" id="EHD01262.1"/>
    </source>
</evidence>
<feature type="compositionally biased region" description="Basic and acidic residues" evidence="1">
    <location>
        <begin position="47"/>
        <end position="59"/>
    </location>
</feature>
<dbReference type="EMBL" id="AFCX01001254">
    <property type="protein sequence ID" value="EHD01262.1"/>
    <property type="molecule type" value="Genomic_DNA"/>
</dbReference>
<gene>
    <name evidence="2" type="ORF">LTSEWAN_3864</name>
</gene>
<feature type="region of interest" description="Disordered" evidence="1">
    <location>
        <begin position="1"/>
        <end position="59"/>
    </location>
</feature>
<organism evidence="2 3">
    <name type="scientific">Salmonella enterica subsp. enterica serovar Wandsworth str. A4-580</name>
    <dbReference type="NCBI Taxonomy" id="913086"/>
    <lineage>
        <taxon>Bacteria</taxon>
        <taxon>Pseudomonadati</taxon>
        <taxon>Pseudomonadota</taxon>
        <taxon>Gammaproteobacteria</taxon>
        <taxon>Enterobacterales</taxon>
        <taxon>Enterobacteriaceae</taxon>
        <taxon>Salmonella</taxon>
    </lineage>
</organism>
<protein>
    <submittedName>
        <fullName evidence="2">Uncharacterized protein</fullName>
    </submittedName>
</protein>
<feature type="non-terminal residue" evidence="2">
    <location>
        <position position="59"/>
    </location>
</feature>
<sequence length="59" mass="7023">MHIEIVGFQRSQRPGDKQQRVARQERRDDQAGFTKQNQKQNSVHPDAVLRDQLRQMHID</sequence>
<evidence type="ECO:0000256" key="1">
    <source>
        <dbReference type="SAM" id="MobiDB-lite"/>
    </source>
</evidence>
<dbReference type="AlphaFoldDB" id="G5SEN4"/>
<name>G5SEN4_SALET</name>
<feature type="compositionally biased region" description="Polar residues" evidence="1">
    <location>
        <begin position="33"/>
        <end position="43"/>
    </location>
</feature>
<proteinExistence type="predicted"/>
<dbReference type="Proteomes" id="UP000003536">
    <property type="component" value="Unassembled WGS sequence"/>
</dbReference>
<reference evidence="2 3" key="1">
    <citation type="journal article" date="2011" name="BMC Genomics">
        <title>Genome sequencing reveals diversification of virulence factor content and possible host adaptation in distinct subpopulations of Salmonella enterica.</title>
        <authorList>
            <person name="den Bakker H.C."/>
            <person name="Moreno Switt A.I."/>
            <person name="Govoni G."/>
            <person name="Cummings C.A."/>
            <person name="Ranieri M.L."/>
            <person name="Degoricija L."/>
            <person name="Hoelzer K."/>
            <person name="Rodriguez-Rivera L.D."/>
            <person name="Brown S."/>
            <person name="Bolchacova E."/>
            <person name="Furtado M.R."/>
            <person name="Wiedmann M."/>
        </authorList>
    </citation>
    <scope>NUCLEOTIDE SEQUENCE [LARGE SCALE GENOMIC DNA]</scope>
    <source>
        <strain evidence="2 3">A4-580</strain>
    </source>
</reference>
<evidence type="ECO:0000313" key="3">
    <source>
        <dbReference type="Proteomes" id="UP000003536"/>
    </source>
</evidence>
<feature type="compositionally biased region" description="Basic and acidic residues" evidence="1">
    <location>
        <begin position="13"/>
        <end position="30"/>
    </location>
</feature>
<comment type="caution">
    <text evidence="2">The sequence shown here is derived from an EMBL/GenBank/DDBJ whole genome shotgun (WGS) entry which is preliminary data.</text>
</comment>